<reference evidence="1 2" key="1">
    <citation type="submission" date="2020-08" db="EMBL/GenBank/DDBJ databases">
        <title>Complete Genome Sequence of Effusibacillus dendaii Strain skT53, Isolated from Farmland soil.</title>
        <authorList>
            <person name="Konishi T."/>
            <person name="Kawasaki H."/>
        </authorList>
    </citation>
    <scope>NUCLEOTIDE SEQUENCE [LARGE SCALE GENOMIC DNA]</scope>
    <source>
        <strain evidence="2">skT53</strain>
    </source>
</reference>
<dbReference type="KEGG" id="eff:skT53_23570"/>
<evidence type="ECO:0000313" key="1">
    <source>
        <dbReference type="EMBL" id="BCJ87372.1"/>
    </source>
</evidence>
<protein>
    <submittedName>
        <fullName evidence="1">Uncharacterized protein</fullName>
    </submittedName>
</protein>
<sequence>MYISSNGRENYVKEVACKKEIYSFFNAIYTAGEFQTSRKEDLVGLLLNGKN</sequence>
<gene>
    <name evidence="1" type="ORF">skT53_23570</name>
</gene>
<proteinExistence type="predicted"/>
<organism evidence="1 2">
    <name type="scientific">Effusibacillus dendaii</name>
    <dbReference type="NCBI Taxonomy" id="2743772"/>
    <lineage>
        <taxon>Bacteria</taxon>
        <taxon>Bacillati</taxon>
        <taxon>Bacillota</taxon>
        <taxon>Bacilli</taxon>
        <taxon>Bacillales</taxon>
        <taxon>Alicyclobacillaceae</taxon>
        <taxon>Effusibacillus</taxon>
    </lineage>
</organism>
<dbReference type="Proteomes" id="UP000593802">
    <property type="component" value="Chromosome"/>
</dbReference>
<dbReference type="AlphaFoldDB" id="A0A7I8DDM3"/>
<evidence type="ECO:0000313" key="2">
    <source>
        <dbReference type="Proteomes" id="UP000593802"/>
    </source>
</evidence>
<name>A0A7I8DDM3_9BACL</name>
<accession>A0A7I8DDM3</accession>
<dbReference type="EMBL" id="AP023366">
    <property type="protein sequence ID" value="BCJ87372.1"/>
    <property type="molecule type" value="Genomic_DNA"/>
</dbReference>
<keyword evidence="2" id="KW-1185">Reference proteome</keyword>